<dbReference type="Proteomes" id="UP000439903">
    <property type="component" value="Unassembled WGS sequence"/>
</dbReference>
<gene>
    <name evidence="1" type="ORF">F8M41_014431</name>
</gene>
<dbReference type="AlphaFoldDB" id="A0A8H3ZYD8"/>
<proteinExistence type="predicted"/>
<protein>
    <submittedName>
        <fullName evidence="1">Uncharacterized protein</fullName>
    </submittedName>
</protein>
<name>A0A8H3ZYD8_GIGMA</name>
<sequence length="132" mass="16338">MFVLKLKKNKKKKYKQEFTFEEIKAFENEIMQELFTNNLLQLKEYHSSFDKIYCENCRQEQVNIIQNHICKTYLPRMKLYFEYYEFVNNSEKAQEYLLKLEELHGCEWKIFIGLLTELIKQIKENYFYSLNQ</sequence>
<evidence type="ECO:0000313" key="2">
    <source>
        <dbReference type="Proteomes" id="UP000439903"/>
    </source>
</evidence>
<comment type="caution">
    <text evidence="1">The sequence shown here is derived from an EMBL/GenBank/DDBJ whole genome shotgun (WGS) entry which is preliminary data.</text>
</comment>
<evidence type="ECO:0000313" key="1">
    <source>
        <dbReference type="EMBL" id="KAF0358554.1"/>
    </source>
</evidence>
<reference evidence="1 2" key="1">
    <citation type="journal article" date="2019" name="Environ. Microbiol.">
        <title>At the nexus of three kingdoms: the genome of the mycorrhizal fungus Gigaspora margarita provides insights into plant, endobacterial and fungal interactions.</title>
        <authorList>
            <person name="Venice F."/>
            <person name="Ghignone S."/>
            <person name="Salvioli di Fossalunga A."/>
            <person name="Amselem J."/>
            <person name="Novero M."/>
            <person name="Xianan X."/>
            <person name="Sedzielewska Toro K."/>
            <person name="Morin E."/>
            <person name="Lipzen A."/>
            <person name="Grigoriev I.V."/>
            <person name="Henrissat B."/>
            <person name="Martin F.M."/>
            <person name="Bonfante P."/>
        </authorList>
    </citation>
    <scope>NUCLEOTIDE SEQUENCE [LARGE SCALE GENOMIC DNA]</scope>
    <source>
        <strain evidence="1 2">BEG34</strain>
    </source>
</reference>
<organism evidence="1 2">
    <name type="scientific">Gigaspora margarita</name>
    <dbReference type="NCBI Taxonomy" id="4874"/>
    <lineage>
        <taxon>Eukaryota</taxon>
        <taxon>Fungi</taxon>
        <taxon>Fungi incertae sedis</taxon>
        <taxon>Mucoromycota</taxon>
        <taxon>Glomeromycotina</taxon>
        <taxon>Glomeromycetes</taxon>
        <taxon>Diversisporales</taxon>
        <taxon>Gigasporaceae</taxon>
        <taxon>Gigaspora</taxon>
    </lineage>
</organism>
<keyword evidence="2" id="KW-1185">Reference proteome</keyword>
<dbReference type="EMBL" id="WTPW01002961">
    <property type="protein sequence ID" value="KAF0358554.1"/>
    <property type="molecule type" value="Genomic_DNA"/>
</dbReference>
<accession>A0A8H3ZYD8</accession>